<accession>A0ABM4AGI2</accession>
<keyword evidence="3" id="KW-0677">Repeat</keyword>
<keyword evidence="6" id="KW-0472">Membrane</keyword>
<gene>
    <name evidence="9" type="primary">LOC112492881</name>
</gene>
<dbReference type="InterPro" id="IPR026961">
    <property type="entry name" value="PGG_dom"/>
</dbReference>
<feature type="domain" description="PGG" evidence="7">
    <location>
        <begin position="69"/>
        <end position="101"/>
    </location>
</feature>
<keyword evidence="2" id="KW-0812">Transmembrane</keyword>
<organism evidence="8 9">
    <name type="scientific">Ziziphus jujuba</name>
    <name type="common">Chinese jujube</name>
    <name type="synonym">Ziziphus sativa</name>
    <dbReference type="NCBI Taxonomy" id="326968"/>
    <lineage>
        <taxon>Eukaryota</taxon>
        <taxon>Viridiplantae</taxon>
        <taxon>Streptophyta</taxon>
        <taxon>Embryophyta</taxon>
        <taxon>Tracheophyta</taxon>
        <taxon>Spermatophyta</taxon>
        <taxon>Magnoliopsida</taxon>
        <taxon>eudicotyledons</taxon>
        <taxon>Gunneridae</taxon>
        <taxon>Pentapetalae</taxon>
        <taxon>rosids</taxon>
        <taxon>fabids</taxon>
        <taxon>Rosales</taxon>
        <taxon>Rhamnaceae</taxon>
        <taxon>Paliureae</taxon>
        <taxon>Ziziphus</taxon>
    </lineage>
</organism>
<reference evidence="9" key="1">
    <citation type="submission" date="2025-08" db="UniProtKB">
        <authorList>
            <consortium name="RefSeq"/>
        </authorList>
    </citation>
    <scope>IDENTIFICATION</scope>
    <source>
        <tissue evidence="9">Seedling</tissue>
    </source>
</reference>
<evidence type="ECO:0000256" key="4">
    <source>
        <dbReference type="ARBA" id="ARBA00022989"/>
    </source>
</evidence>
<evidence type="ECO:0000256" key="2">
    <source>
        <dbReference type="ARBA" id="ARBA00022692"/>
    </source>
</evidence>
<evidence type="ECO:0000256" key="6">
    <source>
        <dbReference type="ARBA" id="ARBA00023136"/>
    </source>
</evidence>
<evidence type="ECO:0000313" key="9">
    <source>
        <dbReference type="RefSeq" id="XP_060675841.1"/>
    </source>
</evidence>
<dbReference type="Pfam" id="PF13962">
    <property type="entry name" value="PGG"/>
    <property type="match status" value="1"/>
</dbReference>
<dbReference type="RefSeq" id="XP_060675841.1">
    <property type="nucleotide sequence ID" value="XM_060819858.1"/>
</dbReference>
<evidence type="ECO:0000256" key="5">
    <source>
        <dbReference type="ARBA" id="ARBA00023043"/>
    </source>
</evidence>
<evidence type="ECO:0000313" key="8">
    <source>
        <dbReference type="Proteomes" id="UP001652623"/>
    </source>
</evidence>
<dbReference type="Proteomes" id="UP001652623">
    <property type="component" value="Chromosome 8"/>
</dbReference>
<proteinExistence type="predicted"/>
<dbReference type="PANTHER" id="PTHR24186">
    <property type="entry name" value="PROTEIN PHOSPHATASE 1 REGULATORY SUBUNIT"/>
    <property type="match status" value="1"/>
</dbReference>
<keyword evidence="4" id="KW-1133">Transmembrane helix</keyword>
<evidence type="ECO:0000256" key="1">
    <source>
        <dbReference type="ARBA" id="ARBA00004141"/>
    </source>
</evidence>
<keyword evidence="5" id="KW-0040">ANK repeat</keyword>
<dbReference type="GeneID" id="112492881"/>
<dbReference type="PANTHER" id="PTHR24186:SF56">
    <property type="entry name" value="PGG DOMAIN-CONTAINING PROTEIN"/>
    <property type="match status" value="1"/>
</dbReference>
<keyword evidence="8" id="KW-1185">Reference proteome</keyword>
<protein>
    <submittedName>
        <fullName evidence="9">Uncharacterized protein LOC112492881</fullName>
    </submittedName>
</protein>
<evidence type="ECO:0000259" key="7">
    <source>
        <dbReference type="Pfam" id="PF13962"/>
    </source>
</evidence>
<sequence length="106" mass="11437">MLEAGDREIEDILRHAGGRRANDTAHPAVPVTVADNRTAVNDGWRISNFFSGDLVKYFMFRRGRDSPSDARTALLVIAVLVATATFQAGLNPPGGVWQDTDLTGAP</sequence>
<evidence type="ECO:0000256" key="3">
    <source>
        <dbReference type="ARBA" id="ARBA00022737"/>
    </source>
</evidence>
<comment type="subcellular location">
    <subcellularLocation>
        <location evidence="1">Membrane</location>
        <topology evidence="1">Multi-pass membrane protein</topology>
    </subcellularLocation>
</comment>
<name>A0ABM4AGI2_ZIZJJ</name>